<organism evidence="1 2">
    <name type="scientific">Vitreoscilla filiformis</name>
    <dbReference type="NCBI Taxonomy" id="63"/>
    <lineage>
        <taxon>Bacteria</taxon>
        <taxon>Pseudomonadati</taxon>
        <taxon>Pseudomonadota</taxon>
        <taxon>Betaproteobacteria</taxon>
        <taxon>Neisseriales</taxon>
        <taxon>Neisseriaceae</taxon>
        <taxon>Vitreoscilla</taxon>
    </lineage>
</organism>
<sequence>MFAHSEQLSASGINYVPDGINIAYGQHKIVEEFQSSGHSPILENALQKFGEFSLNIISSENFDRLNAKQVASLAKMLKSVDTTVVYVMRRSDDLLVSSWQESIKHGAEATWSEYFFPHMARPYGSQLFNPSVVLDLYHKNFPGKVKVLNFDTLAADGTDLVTALLQTVEVSPPFEVKQERINASMPIPHVEVLRALNVMWRQHGNGSSNVRVRTAFLGLVKQGHADIKQLAALVSNTMAPQQVAGSFTQQAPFSTFLAKYQSALVGRWEQQLSPKTYNLPSTAWLLHAEAPPAMERLLRDVQEALKDTP</sequence>
<evidence type="ECO:0000313" key="1">
    <source>
        <dbReference type="EMBL" id="ASM76986.1"/>
    </source>
</evidence>
<name>A0A221KD78_VITFI</name>
<proteinExistence type="predicted"/>
<dbReference type="EMBL" id="CP022423">
    <property type="protein sequence ID" value="ASM76986.1"/>
    <property type="molecule type" value="Genomic_DNA"/>
</dbReference>
<dbReference type="RefSeq" id="WP_157725578.1">
    <property type="nucleotide sequence ID" value="NZ_CP022423.1"/>
</dbReference>
<protein>
    <submittedName>
        <fullName evidence="1">Uncharacterized protein</fullName>
    </submittedName>
</protein>
<dbReference type="OrthoDB" id="8447154at2"/>
<reference evidence="1 2" key="1">
    <citation type="submission" date="2017-07" db="EMBL/GenBank/DDBJ databases">
        <title>Complete Genome Sequence of the cosmetic ferment Vitreoscilla filiformis (ATCC15551).</title>
        <authorList>
            <person name="Contreras S."/>
            <person name="Sagory-Zalkind P."/>
            <person name="Blanquart H."/>
            <person name="Iltis A."/>
            <person name="Morand S.C."/>
        </authorList>
    </citation>
    <scope>NUCLEOTIDE SEQUENCE [LARGE SCALE GENOMIC DNA]</scope>
    <source>
        <strain evidence="1 2">ATCC 15551</strain>
    </source>
</reference>
<accession>A0A221KD78</accession>
<dbReference type="KEGG" id="vff:VITFI_CDS1208"/>
<gene>
    <name evidence="1" type="ORF">VITFI_CDS1208</name>
</gene>
<keyword evidence="2" id="KW-1185">Reference proteome</keyword>
<evidence type="ECO:0000313" key="2">
    <source>
        <dbReference type="Proteomes" id="UP000199729"/>
    </source>
</evidence>
<dbReference type="AlphaFoldDB" id="A0A221KD78"/>
<dbReference type="Proteomes" id="UP000199729">
    <property type="component" value="Chromosome"/>
</dbReference>